<feature type="non-terminal residue" evidence="1">
    <location>
        <position position="51"/>
    </location>
</feature>
<dbReference type="Proteomes" id="UP000789396">
    <property type="component" value="Unassembled WGS sequence"/>
</dbReference>
<dbReference type="EMBL" id="CAJVPZ010087576">
    <property type="protein sequence ID" value="CAG8812840.1"/>
    <property type="molecule type" value="Genomic_DNA"/>
</dbReference>
<gene>
    <name evidence="1" type="ORF">RFULGI_LOCUS18949</name>
</gene>
<accession>A0A9N9PEL2</accession>
<dbReference type="AlphaFoldDB" id="A0A9N9PEL2"/>
<comment type="caution">
    <text evidence="1">The sequence shown here is derived from an EMBL/GenBank/DDBJ whole genome shotgun (WGS) entry which is preliminary data.</text>
</comment>
<feature type="non-terminal residue" evidence="1">
    <location>
        <position position="1"/>
    </location>
</feature>
<protein>
    <submittedName>
        <fullName evidence="1">7665_t:CDS:1</fullName>
    </submittedName>
</protein>
<organism evidence="1 2">
    <name type="scientific">Racocetra fulgida</name>
    <dbReference type="NCBI Taxonomy" id="60492"/>
    <lineage>
        <taxon>Eukaryota</taxon>
        <taxon>Fungi</taxon>
        <taxon>Fungi incertae sedis</taxon>
        <taxon>Mucoromycota</taxon>
        <taxon>Glomeromycotina</taxon>
        <taxon>Glomeromycetes</taxon>
        <taxon>Diversisporales</taxon>
        <taxon>Gigasporaceae</taxon>
        <taxon>Racocetra</taxon>
    </lineage>
</organism>
<proteinExistence type="predicted"/>
<evidence type="ECO:0000313" key="2">
    <source>
        <dbReference type="Proteomes" id="UP000789396"/>
    </source>
</evidence>
<keyword evidence="2" id="KW-1185">Reference proteome</keyword>
<reference evidence="1" key="1">
    <citation type="submission" date="2021-06" db="EMBL/GenBank/DDBJ databases">
        <authorList>
            <person name="Kallberg Y."/>
            <person name="Tangrot J."/>
            <person name="Rosling A."/>
        </authorList>
    </citation>
    <scope>NUCLEOTIDE SEQUENCE</scope>
    <source>
        <strain evidence="1">IN212</strain>
    </source>
</reference>
<evidence type="ECO:0000313" key="1">
    <source>
        <dbReference type="EMBL" id="CAG8812840.1"/>
    </source>
</evidence>
<sequence length="51" mass="5632">VGFNVLPRMSDQIKYANTLFCEAGKAASSYALQKSTKSPQIAFSLRSYDDL</sequence>
<name>A0A9N9PEL2_9GLOM</name>